<comment type="caution">
    <text evidence="2">The sequence shown here is derived from an EMBL/GenBank/DDBJ whole genome shotgun (WGS) entry which is preliminary data.</text>
</comment>
<evidence type="ECO:0000313" key="2">
    <source>
        <dbReference type="EMBL" id="HGQ63998.1"/>
    </source>
</evidence>
<dbReference type="InterPro" id="IPR011257">
    <property type="entry name" value="DNA_glycosylase"/>
</dbReference>
<dbReference type="Gene3D" id="1.10.1670.10">
    <property type="entry name" value="Helix-hairpin-Helix base-excision DNA repair enzymes (C-terminal)"/>
    <property type="match status" value="1"/>
</dbReference>
<organism evidence="2">
    <name type="scientific">Ignisphaera aggregans</name>
    <dbReference type="NCBI Taxonomy" id="334771"/>
    <lineage>
        <taxon>Archaea</taxon>
        <taxon>Thermoproteota</taxon>
        <taxon>Thermoprotei</taxon>
        <taxon>Desulfurococcales</taxon>
        <taxon>Desulfurococcaceae</taxon>
        <taxon>Ignisphaera</taxon>
    </lineage>
</organism>
<accession>A0A7C4JIV7</accession>
<sequence>MPYINANKVKDAAKCFTKLDLKPMDLFDSRFYPSHNESLSNTLMYFLVMVAMDHRISRPGRLYKAVVDGEEYKGADLLYRLGMKMYESNPHFFSPENLSKIGEEDVVSWLSVGDATPPDPKVRAILLKDLGSKIMRMFSGNPDEIIRICEGFLRKEDGLGLLDILRMFKAYSDPVEKKSMLLVKFLSYRGILNVADVKNIRVPVDNHLTRIALRLGLVTLEEYLEDKVRKEEEVSYDEDIIIRYSVREAYRYLSSYANLNAFHLDDFLWNFGRTTCLRDSPQCFRCFLRYICRAYETKMFLNEHNFYNTWYY</sequence>
<dbReference type="SUPFAM" id="SSF48150">
    <property type="entry name" value="DNA-glycosylase"/>
    <property type="match status" value="1"/>
</dbReference>
<dbReference type="AlphaFoldDB" id="A0A7C4JIV7"/>
<gene>
    <name evidence="2" type="ORF">ENU08_01985</name>
    <name evidence="1" type="ORF">ENU41_02325</name>
</gene>
<dbReference type="GO" id="GO:0006281">
    <property type="term" value="P:DNA repair"/>
    <property type="evidence" value="ECO:0007669"/>
    <property type="project" value="InterPro"/>
</dbReference>
<dbReference type="InterPro" id="IPR023170">
    <property type="entry name" value="HhH_base_excis_C"/>
</dbReference>
<dbReference type="GO" id="GO:0003824">
    <property type="term" value="F:catalytic activity"/>
    <property type="evidence" value="ECO:0007669"/>
    <property type="project" value="InterPro"/>
</dbReference>
<reference evidence="2" key="1">
    <citation type="journal article" date="2020" name="mSystems">
        <title>Genome- and Community-Level Interaction Insights into Carbon Utilization and Element Cycling Functions of Hydrothermarchaeota in Hydrothermal Sediment.</title>
        <authorList>
            <person name="Zhou Z."/>
            <person name="Liu Y."/>
            <person name="Xu W."/>
            <person name="Pan J."/>
            <person name="Luo Z.H."/>
            <person name="Li M."/>
        </authorList>
    </citation>
    <scope>NUCLEOTIDE SEQUENCE [LARGE SCALE GENOMIC DNA]</scope>
    <source>
        <strain evidence="2">SpSt-637</strain>
        <strain evidence="1">SpSt-667</strain>
    </source>
</reference>
<dbReference type="EMBL" id="DTCK01000013">
    <property type="protein sequence ID" value="HGQ35500.1"/>
    <property type="molecule type" value="Genomic_DNA"/>
</dbReference>
<name>A0A7C4JIV7_9CREN</name>
<protein>
    <submittedName>
        <fullName evidence="2">Iron-sulfur cluster loop</fullName>
    </submittedName>
</protein>
<evidence type="ECO:0000313" key="1">
    <source>
        <dbReference type="EMBL" id="HGQ35500.1"/>
    </source>
</evidence>
<dbReference type="EMBL" id="DTBD01000013">
    <property type="protein sequence ID" value="HGQ63998.1"/>
    <property type="molecule type" value="Genomic_DNA"/>
</dbReference>
<proteinExistence type="predicted"/>